<reference evidence="3 4" key="1">
    <citation type="submission" date="2019-10" db="EMBL/GenBank/DDBJ databases">
        <title>Comparative genomics of sulfur disproportionating microorganisms.</title>
        <authorList>
            <person name="Ward L.M."/>
            <person name="Bertran E."/>
            <person name="Johnston D."/>
        </authorList>
    </citation>
    <scope>NUCLEOTIDE SEQUENCE [LARGE SCALE GENOMIC DNA]</scope>
    <source>
        <strain evidence="3 4">DSM 14055</strain>
    </source>
</reference>
<dbReference type="GO" id="GO:0009055">
    <property type="term" value="F:electron transfer activity"/>
    <property type="evidence" value="ECO:0007669"/>
    <property type="project" value="InterPro"/>
</dbReference>
<dbReference type="RefSeq" id="WP_152945885.1">
    <property type="nucleotide sequence ID" value="NZ_WHYR01000014.1"/>
</dbReference>
<accession>A0A6N7IQZ0</accession>
<dbReference type="Pfam" id="PF01012">
    <property type="entry name" value="ETF"/>
    <property type="match status" value="1"/>
</dbReference>
<evidence type="ECO:0000259" key="2">
    <source>
        <dbReference type="SMART" id="SM00893"/>
    </source>
</evidence>
<dbReference type="CDD" id="cd01714">
    <property type="entry name" value="ETF_beta"/>
    <property type="match status" value="1"/>
</dbReference>
<dbReference type="PIRSF" id="PIRSF000090">
    <property type="entry name" value="Beta-ETF"/>
    <property type="match status" value="1"/>
</dbReference>
<organism evidence="3 4">
    <name type="scientific">Desulfofundulus thermobenzoicus</name>
    <dbReference type="NCBI Taxonomy" id="29376"/>
    <lineage>
        <taxon>Bacteria</taxon>
        <taxon>Bacillati</taxon>
        <taxon>Bacillota</taxon>
        <taxon>Clostridia</taxon>
        <taxon>Eubacteriales</taxon>
        <taxon>Peptococcaceae</taxon>
        <taxon>Desulfofundulus</taxon>
    </lineage>
</organism>
<dbReference type="PANTHER" id="PTHR21294">
    <property type="entry name" value="ELECTRON TRANSFER FLAVOPROTEIN BETA-SUBUNIT"/>
    <property type="match status" value="1"/>
</dbReference>
<dbReference type="SMART" id="SM00893">
    <property type="entry name" value="ETF"/>
    <property type="match status" value="1"/>
</dbReference>
<comment type="caution">
    <text evidence="3">The sequence shown here is derived from an EMBL/GenBank/DDBJ whole genome shotgun (WGS) entry which is preliminary data.</text>
</comment>
<dbReference type="Gene3D" id="3.40.50.620">
    <property type="entry name" value="HUPs"/>
    <property type="match status" value="1"/>
</dbReference>
<dbReference type="InterPro" id="IPR012255">
    <property type="entry name" value="ETF_b"/>
</dbReference>
<dbReference type="InterPro" id="IPR014729">
    <property type="entry name" value="Rossmann-like_a/b/a_fold"/>
</dbReference>
<dbReference type="EMBL" id="WHYR01000014">
    <property type="protein sequence ID" value="MQL51959.1"/>
    <property type="molecule type" value="Genomic_DNA"/>
</dbReference>
<dbReference type="OrthoDB" id="9804960at2"/>
<dbReference type="SUPFAM" id="SSF52402">
    <property type="entry name" value="Adenine nucleotide alpha hydrolases-like"/>
    <property type="match status" value="1"/>
</dbReference>
<proteinExistence type="predicted"/>
<dbReference type="Proteomes" id="UP000441717">
    <property type="component" value="Unassembled WGS sequence"/>
</dbReference>
<protein>
    <recommendedName>
        <fullName evidence="1">Electron transfer flavoprotein small subunit</fullName>
    </recommendedName>
</protein>
<keyword evidence="4" id="KW-1185">Reference proteome</keyword>
<dbReference type="PANTHER" id="PTHR21294:SF17">
    <property type="entry name" value="PROTEIN FIXA"/>
    <property type="match status" value="1"/>
</dbReference>
<sequence>MRLVVCIKQVPVPGDVWVDETGELQQLTGAAMINLFDSHALEAALRIKDTLGATVVALGLGGEKVRDVLRQALAMGADQAVHVTDGCGGTSGTQWAARVLAAAICHTGGADMVLTGRESTVAGSGGVGPMLAGFLDIPYVVGVRKIRVDRERVWVERTREDTVETLLAPLPVLLTVSRETGEPRSPSIKGVIRARKTPIPVLKPKETGLDPQALSAIVKNTLVGLVPAPARRRGMILQGNPEEQVDRLVDNLLGSIPAGRRAML</sequence>
<gene>
    <name evidence="3" type="ORF">GFC01_06695</name>
</gene>
<evidence type="ECO:0000256" key="1">
    <source>
        <dbReference type="ARBA" id="ARBA00042002"/>
    </source>
</evidence>
<name>A0A6N7IQZ0_9FIRM</name>
<evidence type="ECO:0000313" key="3">
    <source>
        <dbReference type="EMBL" id="MQL51959.1"/>
    </source>
</evidence>
<dbReference type="AlphaFoldDB" id="A0A6N7IQZ0"/>
<evidence type="ECO:0000313" key="4">
    <source>
        <dbReference type="Proteomes" id="UP000441717"/>
    </source>
</evidence>
<dbReference type="InterPro" id="IPR014730">
    <property type="entry name" value="ETF_a/b_N"/>
</dbReference>
<feature type="domain" description="Electron transfer flavoprotein alpha/beta-subunit N-terminal" evidence="2">
    <location>
        <begin position="21"/>
        <end position="211"/>
    </location>
</feature>
<dbReference type="InterPro" id="IPR033948">
    <property type="entry name" value="ETF_beta_N"/>
</dbReference>